<name>A0A164WSS1_9CRUS</name>
<dbReference type="STRING" id="35525.A0A164WSS1"/>
<evidence type="ECO:0000313" key="3">
    <source>
        <dbReference type="EMBL" id="KZS13536.1"/>
    </source>
</evidence>
<keyword evidence="4" id="KW-1185">Reference proteome</keyword>
<evidence type="ECO:0000256" key="2">
    <source>
        <dbReference type="SAM" id="SignalP"/>
    </source>
</evidence>
<comment type="caution">
    <text evidence="3">The sequence shown here is derived from an EMBL/GenBank/DDBJ whole genome shotgun (WGS) entry which is preliminary data.</text>
</comment>
<protein>
    <submittedName>
        <fullName evidence="3">Uncharacterized protein</fullName>
    </submittedName>
</protein>
<keyword evidence="2" id="KW-0732">Signal</keyword>
<sequence length="424" mass="47472">MRLQGLFKFVGPILLMLLAMALANNRMDVKAEQLVTHGEQGQYIGYRQSKWLEKFKRPKPSKSHYGKPKAYFNAPKPQYSAPVTTHYTPPQVNYYENPTPYKSQYPAQPSYVPSAARPTQANYFPNPSLYNQHQAVYRTPAGNPSHPSFSKPEPQNNLPAPVYQEPGNSNPAQPPSNYIPSQPVNPPVYNNPTQPLFGPSGPVNAPVHSETEDYRNQVNIQPSSQPIPDYVPSHPVNPAPAVYVPPVTNNQQEPYSHSEPAIITPLKDYKETINNNQPQFAFSHPELVNDPSVQDYRAPVKEEPQQHSLDYIPSEPVNPSVYQSPVENNPGQLPFSHTEPENDSPLSNYEELVELVNNNPLQLSYSRPEPVNQPQPSYGHHEPTNNSPQGLGEQDIDNPPQPPHGHQEFANSPQPAHSHQEFAN</sequence>
<feature type="region of interest" description="Disordered" evidence="1">
    <location>
        <begin position="105"/>
        <end position="184"/>
    </location>
</feature>
<dbReference type="OrthoDB" id="6380934at2759"/>
<feature type="region of interest" description="Disordered" evidence="1">
    <location>
        <begin position="300"/>
        <end position="424"/>
    </location>
</feature>
<feature type="compositionally biased region" description="Polar residues" evidence="1">
    <location>
        <begin position="145"/>
        <end position="158"/>
    </location>
</feature>
<accession>A0A164WSS1</accession>
<proteinExistence type="predicted"/>
<dbReference type="Proteomes" id="UP000076858">
    <property type="component" value="Unassembled WGS sequence"/>
</dbReference>
<dbReference type="EMBL" id="LRGB01001103">
    <property type="protein sequence ID" value="KZS13536.1"/>
    <property type="molecule type" value="Genomic_DNA"/>
</dbReference>
<evidence type="ECO:0000256" key="1">
    <source>
        <dbReference type="SAM" id="MobiDB-lite"/>
    </source>
</evidence>
<dbReference type="AlphaFoldDB" id="A0A164WSS1"/>
<feature type="compositionally biased region" description="Polar residues" evidence="1">
    <location>
        <begin position="117"/>
        <end position="134"/>
    </location>
</feature>
<organism evidence="3 4">
    <name type="scientific">Daphnia magna</name>
    <dbReference type="NCBI Taxonomy" id="35525"/>
    <lineage>
        <taxon>Eukaryota</taxon>
        <taxon>Metazoa</taxon>
        <taxon>Ecdysozoa</taxon>
        <taxon>Arthropoda</taxon>
        <taxon>Crustacea</taxon>
        <taxon>Branchiopoda</taxon>
        <taxon>Diplostraca</taxon>
        <taxon>Cladocera</taxon>
        <taxon>Anomopoda</taxon>
        <taxon>Daphniidae</taxon>
        <taxon>Daphnia</taxon>
    </lineage>
</organism>
<feature type="compositionally biased region" description="Polar residues" evidence="1">
    <location>
        <begin position="409"/>
        <end position="424"/>
    </location>
</feature>
<feature type="compositionally biased region" description="Polar residues" evidence="1">
    <location>
        <begin position="320"/>
        <end position="331"/>
    </location>
</feature>
<gene>
    <name evidence="3" type="ORF">APZ42_021312</name>
</gene>
<feature type="compositionally biased region" description="Polar residues" evidence="1">
    <location>
        <begin position="166"/>
        <end position="184"/>
    </location>
</feature>
<feature type="non-terminal residue" evidence="3">
    <location>
        <position position="424"/>
    </location>
</feature>
<feature type="chain" id="PRO_5007854211" evidence="2">
    <location>
        <begin position="24"/>
        <end position="424"/>
    </location>
</feature>
<evidence type="ECO:0000313" key="4">
    <source>
        <dbReference type="Proteomes" id="UP000076858"/>
    </source>
</evidence>
<feature type="signal peptide" evidence="2">
    <location>
        <begin position="1"/>
        <end position="23"/>
    </location>
</feature>
<reference evidence="3 4" key="1">
    <citation type="submission" date="2016-03" db="EMBL/GenBank/DDBJ databases">
        <title>EvidentialGene: Evidence-directed Construction of Genes on Genomes.</title>
        <authorList>
            <person name="Gilbert D.G."/>
            <person name="Choi J.-H."/>
            <person name="Mockaitis K."/>
            <person name="Colbourne J."/>
            <person name="Pfrender M."/>
        </authorList>
    </citation>
    <scope>NUCLEOTIDE SEQUENCE [LARGE SCALE GENOMIC DNA]</scope>
    <source>
        <strain evidence="3 4">Xinb3</strain>
        <tissue evidence="3">Complete organism</tissue>
    </source>
</reference>